<dbReference type="InterPro" id="IPR052367">
    <property type="entry name" value="Thiosulfate_ST/Rhodanese-like"/>
</dbReference>
<gene>
    <name evidence="3" type="ORF">C7441_101108</name>
</gene>
<dbReference type="SUPFAM" id="SSF52821">
    <property type="entry name" value="Rhodanese/Cell cycle control phosphatase"/>
    <property type="match status" value="1"/>
</dbReference>
<protein>
    <submittedName>
        <fullName evidence="3">Rhodanese-related sulfurtransferase</fullName>
    </submittedName>
</protein>
<dbReference type="AlphaFoldDB" id="A0A316C8X6"/>
<dbReference type="RefSeq" id="WP_109611582.1">
    <property type="nucleotide sequence ID" value="NZ_QGGG01000001.1"/>
</dbReference>
<evidence type="ECO:0000259" key="2">
    <source>
        <dbReference type="PROSITE" id="PS50206"/>
    </source>
</evidence>
<keyword evidence="4" id="KW-1185">Reference proteome</keyword>
<feature type="signal peptide" evidence="1">
    <location>
        <begin position="1"/>
        <end position="20"/>
    </location>
</feature>
<dbReference type="Gene3D" id="3.40.250.10">
    <property type="entry name" value="Rhodanese-like domain"/>
    <property type="match status" value="1"/>
</dbReference>
<evidence type="ECO:0000313" key="4">
    <source>
        <dbReference type="Proteomes" id="UP000245396"/>
    </source>
</evidence>
<proteinExistence type="predicted"/>
<dbReference type="GO" id="GO:0016740">
    <property type="term" value="F:transferase activity"/>
    <property type="evidence" value="ECO:0007669"/>
    <property type="project" value="UniProtKB-KW"/>
</dbReference>
<dbReference type="PROSITE" id="PS50206">
    <property type="entry name" value="RHODANESE_3"/>
    <property type="match status" value="1"/>
</dbReference>
<comment type="caution">
    <text evidence="3">The sequence shown here is derived from an EMBL/GenBank/DDBJ whole genome shotgun (WGS) entry which is preliminary data.</text>
</comment>
<reference evidence="3 4" key="1">
    <citation type="submission" date="2018-05" db="EMBL/GenBank/DDBJ databases">
        <title>Genomic Encyclopedia of Type Strains, Phase IV (KMG-IV): sequencing the most valuable type-strain genomes for metagenomic binning, comparative biology and taxonomic classification.</title>
        <authorList>
            <person name="Goeker M."/>
        </authorList>
    </citation>
    <scope>NUCLEOTIDE SEQUENCE [LARGE SCALE GENOMIC DNA]</scope>
    <source>
        <strain evidence="3 4">DSM 6986</strain>
    </source>
</reference>
<feature type="domain" description="Rhodanese" evidence="2">
    <location>
        <begin position="50"/>
        <end position="167"/>
    </location>
</feature>
<dbReference type="PANTHER" id="PTHR45431">
    <property type="entry name" value="RHODANESE-LIKE DOMAIN-CONTAINING PROTEIN 15, CHLOROPLASTIC"/>
    <property type="match status" value="1"/>
</dbReference>
<dbReference type="OrthoDB" id="7835227at2"/>
<dbReference type="Proteomes" id="UP000245396">
    <property type="component" value="Unassembled WGS sequence"/>
</dbReference>
<dbReference type="STRING" id="1192868.GCA_000304395_04304"/>
<sequence length="194" mass="21174">MRFQAILVALLTLFSSHAFAVDEASLPKAKQTKLGLYLTPAEAYEMIEPNPQQVLFIDVRAPAEVAFVGMPSAADANIPYMVLPDFPVWDEAKSTFKLEANPDFVSDVRSLAEKKGLGPDARVIVMCRSGDRSAASANLLAEAGFTHVYTVVEGFEGDMAKEGPKAGTRSVNGWKNAGLPWSYKLDREKMYGLQ</sequence>
<evidence type="ECO:0000313" key="3">
    <source>
        <dbReference type="EMBL" id="PWJ86229.1"/>
    </source>
</evidence>
<feature type="chain" id="PRO_5016359366" evidence="1">
    <location>
        <begin position="21"/>
        <end position="194"/>
    </location>
</feature>
<dbReference type="Pfam" id="PF00581">
    <property type="entry name" value="Rhodanese"/>
    <property type="match status" value="1"/>
</dbReference>
<keyword evidence="1" id="KW-0732">Signal</keyword>
<accession>A0A316C8X6</accession>
<organism evidence="3 4">
    <name type="scientific">Pseudaminobacter salicylatoxidans</name>
    <dbReference type="NCBI Taxonomy" id="93369"/>
    <lineage>
        <taxon>Bacteria</taxon>
        <taxon>Pseudomonadati</taxon>
        <taxon>Pseudomonadota</taxon>
        <taxon>Alphaproteobacteria</taxon>
        <taxon>Hyphomicrobiales</taxon>
        <taxon>Phyllobacteriaceae</taxon>
        <taxon>Pseudaminobacter</taxon>
    </lineage>
</organism>
<evidence type="ECO:0000256" key="1">
    <source>
        <dbReference type="SAM" id="SignalP"/>
    </source>
</evidence>
<dbReference type="SMART" id="SM00450">
    <property type="entry name" value="RHOD"/>
    <property type="match status" value="1"/>
</dbReference>
<name>A0A316C8X6_PSESE</name>
<dbReference type="InterPro" id="IPR036873">
    <property type="entry name" value="Rhodanese-like_dom_sf"/>
</dbReference>
<keyword evidence="3" id="KW-0808">Transferase</keyword>
<dbReference type="PANTHER" id="PTHR45431:SF3">
    <property type="entry name" value="RHODANESE-LIKE DOMAIN-CONTAINING PROTEIN 15, CHLOROPLASTIC"/>
    <property type="match status" value="1"/>
</dbReference>
<dbReference type="InterPro" id="IPR001763">
    <property type="entry name" value="Rhodanese-like_dom"/>
</dbReference>
<dbReference type="EMBL" id="QGGG01000001">
    <property type="protein sequence ID" value="PWJ86229.1"/>
    <property type="molecule type" value="Genomic_DNA"/>
</dbReference>